<comment type="similarity">
    <text evidence="1">Belongs to the aminoglycoside phosphotransferase family.</text>
</comment>
<dbReference type="Pfam" id="PF01636">
    <property type="entry name" value="APH"/>
    <property type="match status" value="1"/>
</dbReference>
<dbReference type="GO" id="GO:0005524">
    <property type="term" value="F:ATP binding"/>
    <property type="evidence" value="ECO:0007669"/>
    <property type="project" value="UniProtKB-KW"/>
</dbReference>
<reference evidence="8" key="1">
    <citation type="submission" date="2019-08" db="EMBL/GenBank/DDBJ databases">
        <authorList>
            <person name="Kucharzyk K."/>
            <person name="Murdoch R.W."/>
            <person name="Higgins S."/>
            <person name="Loffler F."/>
        </authorList>
    </citation>
    <scope>NUCLEOTIDE SEQUENCE</scope>
</reference>
<dbReference type="InterPro" id="IPR024165">
    <property type="entry name" value="Kan/Strep_kinase"/>
</dbReference>
<proteinExistence type="inferred from homology"/>
<name>A0A645DGB7_9ZZZZ</name>
<dbReference type="PANTHER" id="PTHR21310">
    <property type="entry name" value="AMINOGLYCOSIDE PHOSPHOTRANSFERASE-RELATED-RELATED"/>
    <property type="match status" value="1"/>
</dbReference>
<protein>
    <submittedName>
        <fullName evidence="8">Aminoglycoside 3'-phosphotransferase</fullName>
        <ecNumber evidence="8">2.7.1.95</ecNumber>
    </submittedName>
</protein>
<evidence type="ECO:0000256" key="2">
    <source>
        <dbReference type="ARBA" id="ARBA00022679"/>
    </source>
</evidence>
<keyword evidence="4" id="KW-0418">Kinase</keyword>
<comment type="caution">
    <text evidence="8">The sequence shown here is derived from an EMBL/GenBank/DDBJ whole genome shotgun (WGS) entry which is preliminary data.</text>
</comment>
<dbReference type="EMBL" id="VSSQ01035955">
    <property type="protein sequence ID" value="MPM88319.1"/>
    <property type="molecule type" value="Genomic_DNA"/>
</dbReference>
<keyword evidence="3" id="KW-0547">Nucleotide-binding</keyword>
<evidence type="ECO:0000256" key="1">
    <source>
        <dbReference type="ARBA" id="ARBA00006219"/>
    </source>
</evidence>
<evidence type="ECO:0000313" key="8">
    <source>
        <dbReference type="EMBL" id="MPM88319.1"/>
    </source>
</evidence>
<gene>
    <name evidence="8" type="primary">aphA_3</name>
    <name evidence="8" type="ORF">SDC9_135421</name>
</gene>
<dbReference type="Gene3D" id="3.30.200.20">
    <property type="entry name" value="Phosphorylase Kinase, domain 1"/>
    <property type="match status" value="1"/>
</dbReference>
<dbReference type="Gene3D" id="3.90.1200.10">
    <property type="match status" value="1"/>
</dbReference>
<evidence type="ECO:0000256" key="6">
    <source>
        <dbReference type="ARBA" id="ARBA00023251"/>
    </source>
</evidence>
<dbReference type="AlphaFoldDB" id="A0A645DGB7"/>
<dbReference type="PIRSF" id="PIRSF000706">
    <property type="entry name" value="Kanamycin_kin"/>
    <property type="match status" value="1"/>
</dbReference>
<dbReference type="SUPFAM" id="SSF56112">
    <property type="entry name" value="Protein kinase-like (PK-like)"/>
    <property type="match status" value="1"/>
</dbReference>
<dbReference type="EC" id="2.7.1.95" evidence="8"/>
<dbReference type="InterPro" id="IPR002575">
    <property type="entry name" value="Aminoglycoside_PTrfase"/>
</dbReference>
<dbReference type="GO" id="GO:0046677">
    <property type="term" value="P:response to antibiotic"/>
    <property type="evidence" value="ECO:0007669"/>
    <property type="project" value="UniProtKB-KW"/>
</dbReference>
<evidence type="ECO:0000256" key="3">
    <source>
        <dbReference type="ARBA" id="ARBA00022741"/>
    </source>
</evidence>
<dbReference type="NCBIfam" id="NF033068">
    <property type="entry name" value="APH_3p"/>
    <property type="match status" value="1"/>
</dbReference>
<keyword evidence="5" id="KW-0067">ATP-binding</keyword>
<organism evidence="8">
    <name type="scientific">bioreactor metagenome</name>
    <dbReference type="NCBI Taxonomy" id="1076179"/>
    <lineage>
        <taxon>unclassified sequences</taxon>
        <taxon>metagenomes</taxon>
        <taxon>ecological metagenomes</taxon>
    </lineage>
</organism>
<sequence length="261" mass="29910">MNYPKEIQAFLGDETYTLDTVGMSNSSVILFHEKILKVQKSSAESNHEYHVMQWLQGRLPVPKVLAYAREKDHDFLLMSKLQGEMACSEKLLQQPERLTELLANALQLLWQVDTAPCPFTVSLEQRLSVAALAVEQGHVHVDHCEPDTFGPEGFRDVHELLAWLQANKPEQELVFTHGDFCLPNIFFHEGQVAGFIDLGKAGIADQWQDIALCYRSLLHNYSGKYSGKEILGFRPEMLFDQLGIEPNWEKIRYYILLDELF</sequence>
<evidence type="ECO:0000256" key="5">
    <source>
        <dbReference type="ARBA" id="ARBA00022840"/>
    </source>
</evidence>
<keyword evidence="2 8" id="KW-0808">Transferase</keyword>
<evidence type="ECO:0000259" key="7">
    <source>
        <dbReference type="Pfam" id="PF01636"/>
    </source>
</evidence>
<feature type="domain" description="Aminoglycoside phosphotransferase" evidence="7">
    <location>
        <begin position="34"/>
        <end position="218"/>
    </location>
</feature>
<keyword evidence="6" id="KW-0046">Antibiotic resistance</keyword>
<dbReference type="PANTHER" id="PTHR21310:SF41">
    <property type="entry name" value="3'-PHOSPHOTRANSFERASE, PUTATIVE-RELATED"/>
    <property type="match status" value="1"/>
</dbReference>
<accession>A0A645DGB7</accession>
<dbReference type="InterPro" id="IPR011009">
    <property type="entry name" value="Kinase-like_dom_sf"/>
</dbReference>
<evidence type="ECO:0000256" key="4">
    <source>
        <dbReference type="ARBA" id="ARBA00022777"/>
    </source>
</evidence>
<dbReference type="CDD" id="cd05150">
    <property type="entry name" value="APH"/>
    <property type="match status" value="1"/>
</dbReference>
<dbReference type="InterPro" id="IPR051678">
    <property type="entry name" value="AGP_Transferase"/>
</dbReference>
<dbReference type="GO" id="GO:0008910">
    <property type="term" value="F:kanamycin kinase activity"/>
    <property type="evidence" value="ECO:0007669"/>
    <property type="project" value="UniProtKB-EC"/>
</dbReference>